<dbReference type="Proteomes" id="UP000000763">
    <property type="component" value="Chromosome 1"/>
</dbReference>
<evidence type="ECO:0000313" key="2">
    <source>
        <dbReference type="EMBL" id="BAD87973.1"/>
    </source>
</evidence>
<proteinExistence type="predicted"/>
<dbReference type="HOGENOM" id="CLU_146975_0_1_1"/>
<gene>
    <name evidence="3" type="ORF">OSJNBa0024F24.42</name>
    <name evidence="2" type="ORF">OSJNBa0066C06.11</name>
</gene>
<dbReference type="Proteomes" id="UP000817658">
    <property type="component" value="Chromosome 1"/>
</dbReference>
<dbReference type="PANTHER" id="PTHR33156">
    <property type="entry name" value="OS02G0230000 PROTEIN"/>
    <property type="match status" value="1"/>
</dbReference>
<dbReference type="EMBL" id="AP003933">
    <property type="protein sequence ID" value="BAD87973.1"/>
    <property type="molecule type" value="Genomic_DNA"/>
</dbReference>
<dbReference type="AlphaFoldDB" id="Q5JK93"/>
<protein>
    <submittedName>
        <fullName evidence="3">Uncharacterized protein</fullName>
    </submittedName>
</protein>
<feature type="compositionally biased region" description="Gly residues" evidence="1">
    <location>
        <begin position="162"/>
        <end position="176"/>
    </location>
</feature>
<feature type="compositionally biased region" description="Basic and acidic residues" evidence="1">
    <location>
        <begin position="177"/>
        <end position="186"/>
    </location>
</feature>
<name>Q5JK93_ORYSJ</name>
<organism evidence="3">
    <name type="scientific">Oryza sativa subsp. japonica</name>
    <name type="common">Rice</name>
    <dbReference type="NCBI Taxonomy" id="39947"/>
    <lineage>
        <taxon>Eukaryota</taxon>
        <taxon>Viridiplantae</taxon>
        <taxon>Streptophyta</taxon>
        <taxon>Embryophyta</taxon>
        <taxon>Tracheophyta</taxon>
        <taxon>Spermatophyta</taxon>
        <taxon>Magnoliopsida</taxon>
        <taxon>Liliopsida</taxon>
        <taxon>Poales</taxon>
        <taxon>Poaceae</taxon>
        <taxon>BOP clade</taxon>
        <taxon>Oryzoideae</taxon>
        <taxon>Oryzeae</taxon>
        <taxon>Oryzinae</taxon>
        <taxon>Oryza</taxon>
        <taxon>Oryza sativa</taxon>
    </lineage>
</organism>
<evidence type="ECO:0000313" key="3">
    <source>
        <dbReference type="EMBL" id="BAD88135.1"/>
    </source>
</evidence>
<feature type="region of interest" description="Disordered" evidence="1">
    <location>
        <begin position="161"/>
        <end position="186"/>
    </location>
</feature>
<reference evidence="4" key="3">
    <citation type="journal article" date="2008" name="Nucleic Acids Res.">
        <title>The rice annotation project database (RAP-DB): 2008 update.</title>
        <authorList>
            <consortium name="The rice annotation project (RAP)"/>
        </authorList>
    </citation>
    <scope>GENOME REANNOTATION</scope>
    <source>
        <strain evidence="4">cv. Nipponbare</strain>
    </source>
</reference>
<reference evidence="3" key="1">
    <citation type="journal article" date="2002" name="Nature">
        <title>The genome sequence and structure of rice chromosome 1.</title>
        <authorList>
            <person name="Sasaki T."/>
            <person name="Matsumoto T."/>
            <person name="Yamamoto K."/>
            <person name="Sakata K."/>
            <person name="Baba T."/>
            <person name="Katayose Y."/>
            <person name="Wu J."/>
            <person name="Niimura Y."/>
            <person name="Cheng Z."/>
            <person name="Nagamura Y."/>
            <person name="Antonio B.A."/>
            <person name="Kanamori H."/>
            <person name="Hosokawa S."/>
            <person name="Masukawa M."/>
            <person name="Arikawa K."/>
            <person name="Chiden Y."/>
            <person name="Hayashi M."/>
            <person name="Okamoto M."/>
            <person name="Ando T."/>
            <person name="Aoki H."/>
            <person name="Arita K."/>
            <person name="Hamada M."/>
            <person name="Harada C."/>
            <person name="Hijishita S."/>
            <person name="Honda M."/>
            <person name="Ichikawa Y."/>
            <person name="Idonuma A."/>
            <person name="Iijima M."/>
            <person name="Ikeda M."/>
            <person name="Ikeno M."/>
            <person name="Itoh S."/>
            <person name="Itoh T."/>
            <person name="Itoh Y."/>
            <person name="Itoh Y."/>
            <person name="Iwabuchi A."/>
            <person name="Kamiya K."/>
            <person name="Karasawa W."/>
            <person name="Katagiri S."/>
            <person name="Kikuta A."/>
            <person name="Kobayashi N."/>
            <person name="Kono I."/>
            <person name="Machita K."/>
            <person name="Maehara T."/>
            <person name="Mizuno H."/>
            <person name="Mizubayashi T."/>
            <person name="Mukai Y."/>
            <person name="Nagasaki H."/>
            <person name="Nakashima M."/>
            <person name="Nakama Y."/>
            <person name="Nakamichi Y."/>
            <person name="Nakamura M."/>
            <person name="Namiki N."/>
            <person name="Negishi M."/>
            <person name="Ohta I."/>
            <person name="Ono N."/>
            <person name="Saji S."/>
            <person name="Sakai K."/>
            <person name="Shibata M."/>
            <person name="Shimokawa T."/>
            <person name="Shomura A."/>
            <person name="Song J."/>
            <person name="Takazaki Y."/>
            <person name="Terasawa K."/>
            <person name="Tsuji K."/>
            <person name="Waki K."/>
            <person name="Yamagata H."/>
            <person name="Yamane H."/>
            <person name="Yoshiki S."/>
            <person name="Yoshihara R."/>
            <person name="Yukawa K."/>
            <person name="Zhong H."/>
            <person name="Iwama H."/>
            <person name="Endo T."/>
            <person name="Ito H."/>
            <person name="Hahn J.H."/>
            <person name="Kim H.I."/>
            <person name="Eun M.Y."/>
            <person name="Yano M."/>
            <person name="Jiang J."/>
            <person name="Gojobori T."/>
        </authorList>
    </citation>
    <scope>NUCLEOTIDE SEQUENCE</scope>
</reference>
<dbReference type="InterPro" id="IPR043459">
    <property type="entry name" value="NFD6/NOXY2-like"/>
</dbReference>
<accession>Q5JK93</accession>
<evidence type="ECO:0000256" key="1">
    <source>
        <dbReference type="SAM" id="MobiDB-lite"/>
    </source>
</evidence>
<feature type="region of interest" description="Disordered" evidence="1">
    <location>
        <begin position="107"/>
        <end position="133"/>
    </location>
</feature>
<reference evidence="4" key="2">
    <citation type="journal article" date="2005" name="Nature">
        <title>The map-based sequence of the rice genome.</title>
        <authorList>
            <consortium name="International rice genome sequencing project (IRGSP)"/>
            <person name="Matsumoto T."/>
            <person name="Wu J."/>
            <person name="Kanamori H."/>
            <person name="Katayose Y."/>
            <person name="Fujisawa M."/>
            <person name="Namiki N."/>
            <person name="Mizuno H."/>
            <person name="Yamamoto K."/>
            <person name="Antonio B.A."/>
            <person name="Baba T."/>
            <person name="Sakata K."/>
            <person name="Nagamura Y."/>
            <person name="Aoki H."/>
            <person name="Arikawa K."/>
            <person name="Arita K."/>
            <person name="Bito T."/>
            <person name="Chiden Y."/>
            <person name="Fujitsuka N."/>
            <person name="Fukunaka R."/>
            <person name="Hamada M."/>
            <person name="Harada C."/>
            <person name="Hayashi A."/>
            <person name="Hijishita S."/>
            <person name="Honda M."/>
            <person name="Hosokawa S."/>
            <person name="Ichikawa Y."/>
            <person name="Idonuma A."/>
            <person name="Iijima M."/>
            <person name="Ikeda M."/>
            <person name="Ikeno M."/>
            <person name="Ito K."/>
            <person name="Ito S."/>
            <person name="Ito T."/>
            <person name="Ito Y."/>
            <person name="Ito Y."/>
            <person name="Iwabuchi A."/>
            <person name="Kamiya K."/>
            <person name="Karasawa W."/>
            <person name="Kurita K."/>
            <person name="Katagiri S."/>
            <person name="Kikuta A."/>
            <person name="Kobayashi H."/>
            <person name="Kobayashi N."/>
            <person name="Machita K."/>
            <person name="Maehara T."/>
            <person name="Masukawa M."/>
            <person name="Mizubayashi T."/>
            <person name="Mukai Y."/>
            <person name="Nagasaki H."/>
            <person name="Nagata Y."/>
            <person name="Naito S."/>
            <person name="Nakashima M."/>
            <person name="Nakama Y."/>
            <person name="Nakamichi Y."/>
            <person name="Nakamura M."/>
            <person name="Meguro A."/>
            <person name="Negishi M."/>
            <person name="Ohta I."/>
            <person name="Ohta T."/>
            <person name="Okamoto M."/>
            <person name="Ono N."/>
            <person name="Saji S."/>
            <person name="Sakaguchi M."/>
            <person name="Sakai K."/>
            <person name="Shibata M."/>
            <person name="Shimokawa T."/>
            <person name="Song J."/>
            <person name="Takazaki Y."/>
            <person name="Terasawa K."/>
            <person name="Tsugane M."/>
            <person name="Tsuji K."/>
            <person name="Ueda S."/>
            <person name="Waki K."/>
            <person name="Yamagata H."/>
            <person name="Yamamoto M."/>
            <person name="Yamamoto S."/>
            <person name="Yamane H."/>
            <person name="Yoshiki S."/>
            <person name="Yoshihara R."/>
            <person name="Yukawa K."/>
            <person name="Zhong H."/>
            <person name="Yano M."/>
            <person name="Yuan Q."/>
            <person name="Ouyang S."/>
            <person name="Liu J."/>
            <person name="Jones K.M."/>
            <person name="Gansberger K."/>
            <person name="Moffat K."/>
            <person name="Hill J."/>
            <person name="Bera J."/>
            <person name="Fadrosh D."/>
            <person name="Jin S."/>
            <person name="Johri S."/>
            <person name="Kim M."/>
            <person name="Overton L."/>
            <person name="Reardon M."/>
            <person name="Tsitrin T."/>
            <person name="Vuong H."/>
            <person name="Weaver B."/>
            <person name="Ciecko A."/>
            <person name="Tallon L."/>
            <person name="Jackson J."/>
            <person name="Pai G."/>
            <person name="Aken S.V."/>
            <person name="Utterback T."/>
            <person name="Reidmuller S."/>
            <person name="Feldblyum T."/>
            <person name="Hsiao J."/>
            <person name="Zismann V."/>
            <person name="Iobst S."/>
            <person name="de Vazeille A.R."/>
            <person name="Buell C.R."/>
            <person name="Ying K."/>
            <person name="Li Y."/>
            <person name="Lu T."/>
            <person name="Huang Y."/>
            <person name="Zhao Q."/>
            <person name="Feng Q."/>
            <person name="Zhang L."/>
            <person name="Zhu J."/>
            <person name="Weng Q."/>
            <person name="Mu J."/>
            <person name="Lu Y."/>
            <person name="Fan D."/>
            <person name="Liu Y."/>
            <person name="Guan J."/>
            <person name="Zhang Y."/>
            <person name="Yu S."/>
            <person name="Liu X."/>
            <person name="Zhang Y."/>
            <person name="Hong G."/>
            <person name="Han B."/>
            <person name="Choisne N."/>
            <person name="Demange N."/>
            <person name="Orjeda G."/>
            <person name="Samain S."/>
            <person name="Cattolico L."/>
            <person name="Pelletier E."/>
            <person name="Couloux A."/>
            <person name="Segurens B."/>
            <person name="Wincker P."/>
            <person name="D'Hont A."/>
            <person name="Scarpelli C."/>
            <person name="Weissenbach J."/>
            <person name="Salanoubat M."/>
            <person name="Quetier F."/>
            <person name="Yu Y."/>
            <person name="Kim H.R."/>
            <person name="Rambo T."/>
            <person name="Currie J."/>
            <person name="Collura K."/>
            <person name="Luo M."/>
            <person name="Yang T."/>
            <person name="Ammiraju J.S.S."/>
            <person name="Engler F."/>
            <person name="Soderlund C."/>
            <person name="Wing R.A."/>
            <person name="Palmer L.E."/>
            <person name="de la Bastide M."/>
            <person name="Spiegel L."/>
            <person name="Nascimento L."/>
            <person name="Zutavern T."/>
            <person name="O'Shaughnessy A."/>
            <person name="Dike S."/>
            <person name="Dedhia N."/>
            <person name="Preston R."/>
            <person name="Balija V."/>
            <person name="McCombie W.R."/>
            <person name="Chow T."/>
            <person name="Chen H."/>
            <person name="Chung M."/>
            <person name="Chen C."/>
            <person name="Shaw J."/>
            <person name="Wu H."/>
            <person name="Hsiao K."/>
            <person name="Chao Y."/>
            <person name="Chu M."/>
            <person name="Cheng C."/>
            <person name="Hour A."/>
            <person name="Lee P."/>
            <person name="Lin S."/>
            <person name="Lin Y."/>
            <person name="Liou J."/>
            <person name="Liu S."/>
            <person name="Hsing Y."/>
            <person name="Raghuvanshi S."/>
            <person name="Mohanty A."/>
            <person name="Bharti A.K."/>
            <person name="Gaur A."/>
            <person name="Gupta V."/>
            <person name="Kumar D."/>
            <person name="Ravi V."/>
            <person name="Vij S."/>
            <person name="Kapur A."/>
            <person name="Khurana P."/>
            <person name="Khurana P."/>
            <person name="Khurana J.P."/>
            <person name="Tyagi A.K."/>
            <person name="Gaikwad K."/>
            <person name="Singh A."/>
            <person name="Dalal V."/>
            <person name="Srivastava S."/>
            <person name="Dixit A."/>
            <person name="Pal A.K."/>
            <person name="Ghazi I.A."/>
            <person name="Yadav M."/>
            <person name="Pandit A."/>
            <person name="Bhargava A."/>
            <person name="Sureshbabu K."/>
            <person name="Batra K."/>
            <person name="Sharma T.R."/>
            <person name="Mohapatra T."/>
            <person name="Singh N.K."/>
            <person name="Messing J."/>
            <person name="Nelson A.B."/>
            <person name="Fuks G."/>
            <person name="Kavchok S."/>
            <person name="Keizer G."/>
            <person name="Linton E."/>
            <person name="Llaca V."/>
            <person name="Song R."/>
            <person name="Tanyolac B."/>
            <person name="Young S."/>
            <person name="Ho-Il K."/>
            <person name="Hahn J.H."/>
            <person name="Sangsakoo G."/>
            <person name="Vanavichit A."/>
            <person name="de Mattos Luiz.A.T."/>
            <person name="Zimmer P.D."/>
            <person name="Malone G."/>
            <person name="Dellagostin O."/>
            <person name="de Oliveira A.C."/>
            <person name="Bevan M."/>
            <person name="Bancroft I."/>
            <person name="Minx P."/>
            <person name="Cordum H."/>
            <person name="Wilson R."/>
            <person name="Cheng Z."/>
            <person name="Jin W."/>
            <person name="Jiang J."/>
            <person name="Leong S.A."/>
            <person name="Iwama H."/>
            <person name="Gojobori T."/>
            <person name="Itoh T."/>
            <person name="Niimura Y."/>
            <person name="Fujii Y."/>
            <person name="Habara T."/>
            <person name="Sakai H."/>
            <person name="Sato Y."/>
            <person name="Wilson G."/>
            <person name="Kumar K."/>
            <person name="McCouch S."/>
            <person name="Juretic N."/>
            <person name="Hoen D."/>
            <person name="Wright S."/>
            <person name="Bruskiewich R."/>
            <person name="Bureau T."/>
            <person name="Miyao A."/>
            <person name="Hirochika H."/>
            <person name="Nishikawa T."/>
            <person name="Kadowaki K."/>
            <person name="Sugiura M."/>
            <person name="Burr B."/>
            <person name="Sasaki T."/>
        </authorList>
    </citation>
    <scope>NUCLEOTIDE SEQUENCE [LARGE SCALE GENOMIC DNA]</scope>
    <source>
        <strain evidence="4">cv. Nipponbare</strain>
    </source>
</reference>
<dbReference type="PANTHER" id="PTHR33156:SF78">
    <property type="entry name" value="OS01G0551400 PROTEIN"/>
    <property type="match status" value="1"/>
</dbReference>
<evidence type="ECO:0000313" key="4">
    <source>
        <dbReference type="Proteomes" id="UP000000763"/>
    </source>
</evidence>
<dbReference type="EMBL" id="AP004258">
    <property type="protein sequence ID" value="BAD88135.1"/>
    <property type="molecule type" value="Genomic_DNA"/>
</dbReference>
<sequence length="186" mass="18856">MASLARAAASAARAALRPAPLAGRVLGSPLPTPLAPARAARILRRSAAAASAGLETLMPLHSAVAGARLRSCIAADSSCWSSLSQGWGGGGRRKRGEFAGFKGMAVGGDSPVARQRRHRRNRGVGSCGEAAAVPPKPWGRERAVDRRGAIAGAVDAFWPIGEAGGGGGSGGGGGMGDGREWRQWNE</sequence>